<protein>
    <recommendedName>
        <fullName evidence="2">C2H2-type domain-containing protein</fullName>
    </recommendedName>
</protein>
<keyword evidence="1" id="KW-0863">Zinc-finger</keyword>
<dbReference type="PROSITE" id="PS50157">
    <property type="entry name" value="ZINC_FINGER_C2H2_2"/>
    <property type="match status" value="1"/>
</dbReference>
<dbReference type="GO" id="GO:0008270">
    <property type="term" value="F:zinc ion binding"/>
    <property type="evidence" value="ECO:0007669"/>
    <property type="project" value="UniProtKB-KW"/>
</dbReference>
<keyword evidence="1" id="KW-0479">Metal-binding</keyword>
<dbReference type="InterPro" id="IPR013087">
    <property type="entry name" value="Znf_C2H2_type"/>
</dbReference>
<dbReference type="Gene3D" id="3.30.160.60">
    <property type="entry name" value="Classic Zinc Finger"/>
    <property type="match status" value="1"/>
</dbReference>
<dbReference type="Proteomes" id="UP000242188">
    <property type="component" value="Unassembled WGS sequence"/>
</dbReference>
<evidence type="ECO:0000313" key="4">
    <source>
        <dbReference type="Proteomes" id="UP000242188"/>
    </source>
</evidence>
<feature type="domain" description="C2H2-type" evidence="2">
    <location>
        <begin position="45"/>
        <end position="74"/>
    </location>
</feature>
<accession>A0A210QHV4</accession>
<dbReference type="EMBL" id="NEDP02003577">
    <property type="protein sequence ID" value="OWF48368.1"/>
    <property type="molecule type" value="Genomic_DNA"/>
</dbReference>
<name>A0A210QHV4_MIZYE</name>
<comment type="caution">
    <text evidence="3">The sequence shown here is derived from an EMBL/GenBank/DDBJ whole genome shotgun (WGS) entry which is preliminary data.</text>
</comment>
<gene>
    <name evidence="3" type="ORF">KP79_PYT18718</name>
</gene>
<evidence type="ECO:0000259" key="2">
    <source>
        <dbReference type="PROSITE" id="PS50157"/>
    </source>
</evidence>
<dbReference type="AlphaFoldDB" id="A0A210QHV4"/>
<sequence>MVKTRTISKKSGNRCPMCAGRFGEDDAWSNHLVECGNRQRQLKRFECPGCDYAAVKKCDLDRHQRRFGHSEPQQASDSEGEWEEQDPGYLLAPQAVKQEPDWSVTLNQENGDLSEDVVGSSNGAFPCSPLEEKRDIVCQASTVRKRASSLSGIATKPKIAKPSSDFDSSERTENLKHNQLGTTGVHGLNFGTLLVDASTQTDAPIKNVTKKRTVTYQKKGKTIVEVTEEHWTEY</sequence>
<proteinExistence type="predicted"/>
<keyword evidence="4" id="KW-1185">Reference proteome</keyword>
<evidence type="ECO:0000313" key="3">
    <source>
        <dbReference type="EMBL" id="OWF48368.1"/>
    </source>
</evidence>
<dbReference type="OrthoDB" id="427030at2759"/>
<reference evidence="3 4" key="1">
    <citation type="journal article" date="2017" name="Nat. Ecol. Evol.">
        <title>Scallop genome provides insights into evolution of bilaterian karyotype and development.</title>
        <authorList>
            <person name="Wang S."/>
            <person name="Zhang J."/>
            <person name="Jiao W."/>
            <person name="Li J."/>
            <person name="Xun X."/>
            <person name="Sun Y."/>
            <person name="Guo X."/>
            <person name="Huan P."/>
            <person name="Dong B."/>
            <person name="Zhang L."/>
            <person name="Hu X."/>
            <person name="Sun X."/>
            <person name="Wang J."/>
            <person name="Zhao C."/>
            <person name="Wang Y."/>
            <person name="Wang D."/>
            <person name="Huang X."/>
            <person name="Wang R."/>
            <person name="Lv J."/>
            <person name="Li Y."/>
            <person name="Zhang Z."/>
            <person name="Liu B."/>
            <person name="Lu W."/>
            <person name="Hui Y."/>
            <person name="Liang J."/>
            <person name="Zhou Z."/>
            <person name="Hou R."/>
            <person name="Li X."/>
            <person name="Liu Y."/>
            <person name="Li H."/>
            <person name="Ning X."/>
            <person name="Lin Y."/>
            <person name="Zhao L."/>
            <person name="Xing Q."/>
            <person name="Dou J."/>
            <person name="Li Y."/>
            <person name="Mao J."/>
            <person name="Guo H."/>
            <person name="Dou H."/>
            <person name="Li T."/>
            <person name="Mu C."/>
            <person name="Jiang W."/>
            <person name="Fu Q."/>
            <person name="Fu X."/>
            <person name="Miao Y."/>
            <person name="Liu J."/>
            <person name="Yu Q."/>
            <person name="Li R."/>
            <person name="Liao H."/>
            <person name="Li X."/>
            <person name="Kong Y."/>
            <person name="Jiang Z."/>
            <person name="Chourrout D."/>
            <person name="Li R."/>
            <person name="Bao Z."/>
        </authorList>
    </citation>
    <scope>NUCLEOTIDE SEQUENCE [LARGE SCALE GENOMIC DNA]</scope>
    <source>
        <strain evidence="3 4">PY_sf001</strain>
    </source>
</reference>
<keyword evidence="1" id="KW-0862">Zinc</keyword>
<evidence type="ECO:0000256" key="1">
    <source>
        <dbReference type="PROSITE-ProRule" id="PRU00042"/>
    </source>
</evidence>
<organism evidence="3 4">
    <name type="scientific">Mizuhopecten yessoensis</name>
    <name type="common">Japanese scallop</name>
    <name type="synonym">Patinopecten yessoensis</name>
    <dbReference type="NCBI Taxonomy" id="6573"/>
    <lineage>
        <taxon>Eukaryota</taxon>
        <taxon>Metazoa</taxon>
        <taxon>Spiralia</taxon>
        <taxon>Lophotrochozoa</taxon>
        <taxon>Mollusca</taxon>
        <taxon>Bivalvia</taxon>
        <taxon>Autobranchia</taxon>
        <taxon>Pteriomorphia</taxon>
        <taxon>Pectinida</taxon>
        <taxon>Pectinoidea</taxon>
        <taxon>Pectinidae</taxon>
        <taxon>Mizuhopecten</taxon>
    </lineage>
</organism>